<organism evidence="2 3">
    <name type="scientific">Bradyrhizobium erythrophlei</name>
    <dbReference type="NCBI Taxonomy" id="1437360"/>
    <lineage>
        <taxon>Bacteria</taxon>
        <taxon>Pseudomonadati</taxon>
        <taxon>Pseudomonadota</taxon>
        <taxon>Alphaproteobacteria</taxon>
        <taxon>Hyphomicrobiales</taxon>
        <taxon>Nitrobacteraceae</taxon>
        <taxon>Bradyrhizobium</taxon>
    </lineage>
</organism>
<proteinExistence type="predicted"/>
<feature type="region of interest" description="Disordered" evidence="1">
    <location>
        <begin position="41"/>
        <end position="68"/>
    </location>
</feature>
<reference evidence="2 3" key="1">
    <citation type="submission" date="2016-11" db="EMBL/GenBank/DDBJ databases">
        <authorList>
            <person name="Jaros S."/>
            <person name="Januszkiewicz K."/>
            <person name="Wedrychowicz H."/>
        </authorList>
    </citation>
    <scope>NUCLEOTIDE SEQUENCE [LARGE SCALE GENOMIC DNA]</scope>
    <source>
        <strain evidence="2 3">GAS242</strain>
    </source>
</reference>
<name>A0A1M5KFR2_9BRAD</name>
<sequence length="68" mass="7535">MIGGRWPLIRVTPSLFQKPFRCDWIGGVNTVRKAIVDQPEARNGIGGSTPITQQAGETRRSAHSQNKF</sequence>
<evidence type="ECO:0000313" key="3">
    <source>
        <dbReference type="Proteomes" id="UP000190675"/>
    </source>
</evidence>
<gene>
    <name evidence="2" type="ORF">SAMN05444169_2842</name>
</gene>
<dbReference type="EMBL" id="LT670818">
    <property type="protein sequence ID" value="SHG51774.1"/>
    <property type="molecule type" value="Genomic_DNA"/>
</dbReference>
<evidence type="ECO:0000256" key="1">
    <source>
        <dbReference type="SAM" id="MobiDB-lite"/>
    </source>
</evidence>
<dbReference type="Proteomes" id="UP000190675">
    <property type="component" value="Chromosome I"/>
</dbReference>
<evidence type="ECO:0000313" key="2">
    <source>
        <dbReference type="EMBL" id="SHG51774.1"/>
    </source>
</evidence>
<dbReference type="AlphaFoldDB" id="A0A1M5KFR2"/>
<accession>A0A1M5KFR2</accession>
<protein>
    <submittedName>
        <fullName evidence="2">Uncharacterized protein</fullName>
    </submittedName>
</protein>